<accession>A0ACD1H389</accession>
<evidence type="ECO:0000313" key="1">
    <source>
        <dbReference type="EMBL" id="RAH67895.1"/>
    </source>
</evidence>
<keyword evidence="2" id="KW-1185">Reference proteome</keyword>
<proteinExistence type="predicted"/>
<sequence>MVSACLLQLPDELHLDYAGYLDGQSFSKLSCTCKDLLVSSSKKLPRPKELQAVRSLLSTYSMSDGN</sequence>
<name>A0ACD1H389_9EURO</name>
<protein>
    <submittedName>
        <fullName evidence="1">Uncharacterized protein</fullName>
    </submittedName>
</protein>
<evidence type="ECO:0000313" key="2">
    <source>
        <dbReference type="Proteomes" id="UP000249661"/>
    </source>
</evidence>
<organism evidence="1 2">
    <name type="scientific">Aspergillus aculeatinus CBS 121060</name>
    <dbReference type="NCBI Taxonomy" id="1448322"/>
    <lineage>
        <taxon>Eukaryota</taxon>
        <taxon>Fungi</taxon>
        <taxon>Dikarya</taxon>
        <taxon>Ascomycota</taxon>
        <taxon>Pezizomycotina</taxon>
        <taxon>Eurotiomycetes</taxon>
        <taxon>Eurotiomycetidae</taxon>
        <taxon>Eurotiales</taxon>
        <taxon>Aspergillaceae</taxon>
        <taxon>Aspergillus</taxon>
        <taxon>Aspergillus subgen. Circumdati</taxon>
    </lineage>
</organism>
<dbReference type="Proteomes" id="UP000249661">
    <property type="component" value="Unassembled WGS sequence"/>
</dbReference>
<dbReference type="EMBL" id="KZ824970">
    <property type="protein sequence ID" value="RAH67895.1"/>
    <property type="molecule type" value="Genomic_DNA"/>
</dbReference>
<reference evidence="1" key="1">
    <citation type="submission" date="2018-02" db="EMBL/GenBank/DDBJ databases">
        <title>The genomes of Aspergillus section Nigri reveals drivers in fungal speciation.</title>
        <authorList>
            <consortium name="DOE Joint Genome Institute"/>
            <person name="Vesth T.C."/>
            <person name="Nybo J."/>
            <person name="Theobald S."/>
            <person name="Brandl J."/>
            <person name="Frisvad J.C."/>
            <person name="Nielsen K.F."/>
            <person name="Lyhne E.K."/>
            <person name="Kogle M.E."/>
            <person name="Kuo A."/>
            <person name="Riley R."/>
            <person name="Clum A."/>
            <person name="Nolan M."/>
            <person name="Lipzen A."/>
            <person name="Salamov A."/>
            <person name="Henrissat B."/>
            <person name="Wiebenga A."/>
            <person name="De vries R.P."/>
            <person name="Grigoriev I.V."/>
            <person name="Mortensen U.H."/>
            <person name="Andersen M.R."/>
            <person name="Baker S.E."/>
        </authorList>
    </citation>
    <scope>NUCLEOTIDE SEQUENCE</scope>
    <source>
        <strain evidence="1">CBS 121060</strain>
    </source>
</reference>
<gene>
    <name evidence="1" type="ORF">BO66DRAFT_136122</name>
</gene>